<protein>
    <recommendedName>
        <fullName evidence="3">Acetyltransferase</fullName>
    </recommendedName>
</protein>
<sequence length="324" mass="34725">MEDLPVGHFDVFNGDADGICALQQLRLAQPRAAALVTGVKRDIALLARVPAQAGDTVTVLDVSLDRNRVALLALLERGVEVDYFDHHFAGGPLPVHARLRMTIDTAPGTCTSLLADRHLRGRHRAWAVVGAFGDNLAGPATALARELKLGGAEVEALRELGEAINYNAYGDSEEDLLLPPARLYERLRPHADPLAFIAADPLAGELSRRQREDLACADAHAVALPPAGAWQLPDAAWARRVMGSYANALARREPQRAHAVLREAASGEDVVSVRAPHTAPRGAEVLCRAFGGSGRAAAAGIDRLPRGRREAFLDAFARAFDTLH</sequence>
<dbReference type="Proteomes" id="UP001500975">
    <property type="component" value="Unassembled WGS sequence"/>
</dbReference>
<comment type="caution">
    <text evidence="1">The sequence shown here is derived from an EMBL/GenBank/DDBJ whole genome shotgun (WGS) entry which is preliminary data.</text>
</comment>
<evidence type="ECO:0000313" key="2">
    <source>
        <dbReference type="Proteomes" id="UP001500975"/>
    </source>
</evidence>
<accession>A0ABP8H802</accession>
<proteinExistence type="predicted"/>
<name>A0ABP8H802_9BURK</name>
<dbReference type="SUPFAM" id="SSF64182">
    <property type="entry name" value="DHH phosphoesterases"/>
    <property type="match status" value="1"/>
</dbReference>
<organism evidence="1 2">
    <name type="scientific">Variovorax defluvii</name>
    <dbReference type="NCBI Taxonomy" id="913761"/>
    <lineage>
        <taxon>Bacteria</taxon>
        <taxon>Pseudomonadati</taxon>
        <taxon>Pseudomonadota</taxon>
        <taxon>Betaproteobacteria</taxon>
        <taxon>Burkholderiales</taxon>
        <taxon>Comamonadaceae</taxon>
        <taxon>Variovorax</taxon>
    </lineage>
</organism>
<dbReference type="EMBL" id="BAABGJ010000009">
    <property type="protein sequence ID" value="GAA4335645.1"/>
    <property type="molecule type" value="Genomic_DNA"/>
</dbReference>
<reference evidence="2" key="1">
    <citation type="journal article" date="2019" name="Int. J. Syst. Evol. Microbiol.">
        <title>The Global Catalogue of Microorganisms (GCM) 10K type strain sequencing project: providing services to taxonomists for standard genome sequencing and annotation.</title>
        <authorList>
            <consortium name="The Broad Institute Genomics Platform"/>
            <consortium name="The Broad Institute Genome Sequencing Center for Infectious Disease"/>
            <person name="Wu L."/>
            <person name="Ma J."/>
        </authorList>
    </citation>
    <scope>NUCLEOTIDE SEQUENCE [LARGE SCALE GENOMIC DNA]</scope>
    <source>
        <strain evidence="2">JCM 17804</strain>
    </source>
</reference>
<evidence type="ECO:0008006" key="3">
    <source>
        <dbReference type="Google" id="ProtNLM"/>
    </source>
</evidence>
<keyword evidence="2" id="KW-1185">Reference proteome</keyword>
<gene>
    <name evidence="1" type="ORF">GCM10023165_12260</name>
</gene>
<dbReference type="InterPro" id="IPR038763">
    <property type="entry name" value="DHH_sf"/>
</dbReference>
<evidence type="ECO:0000313" key="1">
    <source>
        <dbReference type="EMBL" id="GAA4335645.1"/>
    </source>
</evidence>